<dbReference type="SUPFAM" id="SSF103473">
    <property type="entry name" value="MFS general substrate transporter"/>
    <property type="match status" value="1"/>
</dbReference>
<feature type="transmembrane region" description="Helical" evidence="7">
    <location>
        <begin position="106"/>
        <end position="131"/>
    </location>
</feature>
<dbReference type="Gene3D" id="1.20.1250.20">
    <property type="entry name" value="MFS general substrate transporter like domains"/>
    <property type="match status" value="1"/>
</dbReference>
<dbReference type="InterPro" id="IPR011701">
    <property type="entry name" value="MFS"/>
</dbReference>
<feature type="transmembrane region" description="Helical" evidence="7">
    <location>
        <begin position="79"/>
        <end position="100"/>
    </location>
</feature>
<proteinExistence type="predicted"/>
<feature type="transmembrane region" description="Helical" evidence="7">
    <location>
        <begin position="283"/>
        <end position="301"/>
    </location>
</feature>
<feature type="transmembrane region" description="Helical" evidence="7">
    <location>
        <begin position="220"/>
        <end position="242"/>
    </location>
</feature>
<keyword evidence="3 7" id="KW-0812">Transmembrane</keyword>
<reference evidence="8 9" key="1">
    <citation type="submission" date="2018-06" db="EMBL/GenBank/DDBJ databases">
        <title>Actinomadura craniellae sp. nov. isolated from marine sponge Craniella sp.</title>
        <authorList>
            <person name="Li L."/>
            <person name="Xu Q.H."/>
            <person name="Lin H.W."/>
            <person name="Lu Y.H."/>
        </authorList>
    </citation>
    <scope>NUCLEOTIDE SEQUENCE [LARGE SCALE GENOMIC DNA]</scope>
    <source>
        <strain evidence="8 9">LHW63021</strain>
    </source>
</reference>
<keyword evidence="5 7" id="KW-0472">Membrane</keyword>
<evidence type="ECO:0000313" key="9">
    <source>
        <dbReference type="Proteomes" id="UP000251891"/>
    </source>
</evidence>
<evidence type="ECO:0000256" key="5">
    <source>
        <dbReference type="ARBA" id="ARBA00023136"/>
    </source>
</evidence>
<gene>
    <name evidence="8" type="ORF">DPM19_09695</name>
</gene>
<dbReference type="InterPro" id="IPR036259">
    <property type="entry name" value="MFS_trans_sf"/>
</dbReference>
<name>A0A365H7B4_9ACTN</name>
<accession>A0A365H7B4</accession>
<feature type="transmembrane region" description="Helical" evidence="7">
    <location>
        <begin position="349"/>
        <end position="369"/>
    </location>
</feature>
<dbReference type="AlphaFoldDB" id="A0A365H7B4"/>
<dbReference type="PANTHER" id="PTHR23513">
    <property type="entry name" value="INTEGRAL MEMBRANE EFFLUX PROTEIN-RELATED"/>
    <property type="match status" value="1"/>
</dbReference>
<comment type="subcellular location">
    <subcellularLocation>
        <location evidence="1">Cell membrane</location>
        <topology evidence="1">Multi-pass membrane protein</topology>
    </subcellularLocation>
</comment>
<dbReference type="GO" id="GO:0022857">
    <property type="term" value="F:transmembrane transporter activity"/>
    <property type="evidence" value="ECO:0007669"/>
    <property type="project" value="InterPro"/>
</dbReference>
<feature type="transmembrane region" description="Helical" evidence="7">
    <location>
        <begin position="175"/>
        <end position="193"/>
    </location>
</feature>
<feature type="transmembrane region" description="Helical" evidence="7">
    <location>
        <begin position="152"/>
        <end position="169"/>
    </location>
</feature>
<evidence type="ECO:0000256" key="1">
    <source>
        <dbReference type="ARBA" id="ARBA00004651"/>
    </source>
</evidence>
<feature type="transmembrane region" description="Helical" evidence="7">
    <location>
        <begin position="307"/>
        <end position="328"/>
    </location>
</feature>
<dbReference type="Pfam" id="PF07690">
    <property type="entry name" value="MFS_1"/>
    <property type="match status" value="1"/>
</dbReference>
<evidence type="ECO:0000313" key="8">
    <source>
        <dbReference type="EMBL" id="RAY15014.1"/>
    </source>
</evidence>
<feature type="transmembrane region" description="Helical" evidence="7">
    <location>
        <begin position="53"/>
        <end position="72"/>
    </location>
</feature>
<dbReference type="CDD" id="cd06173">
    <property type="entry name" value="MFS_MefA_like"/>
    <property type="match status" value="1"/>
</dbReference>
<feature type="transmembrane region" description="Helical" evidence="7">
    <location>
        <begin position="254"/>
        <end position="276"/>
    </location>
</feature>
<evidence type="ECO:0000256" key="4">
    <source>
        <dbReference type="ARBA" id="ARBA00022989"/>
    </source>
</evidence>
<dbReference type="GO" id="GO:0005886">
    <property type="term" value="C:plasma membrane"/>
    <property type="evidence" value="ECO:0007669"/>
    <property type="project" value="UniProtKB-SubCell"/>
</dbReference>
<keyword evidence="4 7" id="KW-1133">Transmembrane helix</keyword>
<sequence length="423" mass="43542">MSRILTPLSLFREASVAPLLVSRVISSMSVGMGHIALAWGVMGMGYGAGELSLVLACNAFPALLILCGGIAGDRFRRHHVLMGAEILACLAWLALGASFSMERAPLPLLCSLAGLGGIATAIFLPTVRGVIADLLAGGRRPAGNAMVSQTEAAGHLLGFVSAGAVVTFVGPAGAAGARGTLCGISAVLLGRLVTRRPDRSAAGPVHDLREGWREFAGRPWVWIMTLQYTAITTALVCYMKIAGPLHAENGHGGAWAWGVISAAPPLGALAGALIGARWRPAHLISVTALLPMTVSLPMLLMGGEAPWQTIAVAALVPGTAQAVHYVLWTTALQDEIPPAVLVRVNSWNMVTGYVLMPVTVLLAGPLVAAFGPQPIVLAAAAGAIGATALTLLVLWLHPAVRSPGRARDAPAASPMRESEAIAG</sequence>
<keyword evidence="2" id="KW-1003">Cell membrane</keyword>
<protein>
    <recommendedName>
        <fullName evidence="10">MFS transporter</fullName>
    </recommendedName>
</protein>
<evidence type="ECO:0000256" key="6">
    <source>
        <dbReference type="SAM" id="MobiDB-lite"/>
    </source>
</evidence>
<feature type="region of interest" description="Disordered" evidence="6">
    <location>
        <begin position="403"/>
        <end position="423"/>
    </location>
</feature>
<evidence type="ECO:0000256" key="3">
    <source>
        <dbReference type="ARBA" id="ARBA00022692"/>
    </source>
</evidence>
<comment type="caution">
    <text evidence="8">The sequence shown here is derived from an EMBL/GenBank/DDBJ whole genome shotgun (WGS) entry which is preliminary data.</text>
</comment>
<dbReference type="Proteomes" id="UP000251891">
    <property type="component" value="Unassembled WGS sequence"/>
</dbReference>
<organism evidence="8 9">
    <name type="scientific">Actinomadura craniellae</name>
    <dbReference type="NCBI Taxonomy" id="2231787"/>
    <lineage>
        <taxon>Bacteria</taxon>
        <taxon>Bacillati</taxon>
        <taxon>Actinomycetota</taxon>
        <taxon>Actinomycetes</taxon>
        <taxon>Streptosporangiales</taxon>
        <taxon>Thermomonosporaceae</taxon>
        <taxon>Actinomadura</taxon>
    </lineage>
</organism>
<keyword evidence="9" id="KW-1185">Reference proteome</keyword>
<evidence type="ECO:0000256" key="2">
    <source>
        <dbReference type="ARBA" id="ARBA00022475"/>
    </source>
</evidence>
<dbReference type="EMBL" id="QLYX01000004">
    <property type="protein sequence ID" value="RAY15014.1"/>
    <property type="molecule type" value="Genomic_DNA"/>
</dbReference>
<dbReference type="RefSeq" id="WP_111865209.1">
    <property type="nucleotide sequence ID" value="NZ_QLYX01000004.1"/>
</dbReference>
<feature type="transmembrane region" description="Helical" evidence="7">
    <location>
        <begin position="20"/>
        <end position="41"/>
    </location>
</feature>
<evidence type="ECO:0008006" key="10">
    <source>
        <dbReference type="Google" id="ProtNLM"/>
    </source>
</evidence>
<dbReference type="PANTHER" id="PTHR23513:SF11">
    <property type="entry name" value="STAPHYLOFERRIN A TRANSPORTER"/>
    <property type="match status" value="1"/>
</dbReference>
<feature type="transmembrane region" description="Helical" evidence="7">
    <location>
        <begin position="375"/>
        <end position="397"/>
    </location>
</feature>
<evidence type="ECO:0000256" key="7">
    <source>
        <dbReference type="SAM" id="Phobius"/>
    </source>
</evidence>